<dbReference type="InterPro" id="IPR005819">
    <property type="entry name" value="H1/H5"/>
</dbReference>
<evidence type="ECO:0000256" key="7">
    <source>
        <dbReference type="RuleBase" id="RU003894"/>
    </source>
</evidence>
<protein>
    <submittedName>
        <fullName evidence="10">Histone 1</fullName>
    </submittedName>
</protein>
<name>A0A0M5DID3_MACRS</name>
<dbReference type="InterPro" id="IPR036390">
    <property type="entry name" value="WH_DNA-bd_sf"/>
</dbReference>
<dbReference type="AlphaFoldDB" id="A0A0M5DID3"/>
<dbReference type="GO" id="GO:0000786">
    <property type="term" value="C:nucleosome"/>
    <property type="evidence" value="ECO:0007669"/>
    <property type="project" value="InterPro"/>
</dbReference>
<dbReference type="InterPro" id="IPR005818">
    <property type="entry name" value="Histone_H1/H5_H15"/>
</dbReference>
<dbReference type="SMART" id="SM00526">
    <property type="entry name" value="H15"/>
    <property type="match status" value="1"/>
</dbReference>
<reference evidence="10" key="1">
    <citation type="submission" date="2013-10" db="EMBL/GenBank/DDBJ databases">
        <authorList>
            <person name="Chen S.I."/>
        </authorList>
    </citation>
    <scope>NUCLEOTIDE SEQUENCE</scope>
    <source>
        <tissue evidence="10">Hepatopancreas</tissue>
    </source>
</reference>
<evidence type="ECO:0000256" key="3">
    <source>
        <dbReference type="ARBA" id="ARBA00004286"/>
    </source>
</evidence>
<dbReference type="PRINTS" id="PR00624">
    <property type="entry name" value="HISTONEH5"/>
</dbReference>
<dbReference type="GO" id="GO:0030527">
    <property type="term" value="F:structural constituent of chromatin"/>
    <property type="evidence" value="ECO:0007669"/>
    <property type="project" value="InterPro"/>
</dbReference>
<evidence type="ECO:0000256" key="8">
    <source>
        <dbReference type="SAM" id="MobiDB-lite"/>
    </source>
</evidence>
<gene>
    <name evidence="10" type="primary">his1</name>
</gene>
<dbReference type="PANTHER" id="PTHR11467">
    <property type="entry name" value="HISTONE H1"/>
    <property type="match status" value="1"/>
</dbReference>
<dbReference type="GO" id="GO:0005634">
    <property type="term" value="C:nucleus"/>
    <property type="evidence" value="ECO:0007669"/>
    <property type="project" value="UniProtKB-SubCell"/>
</dbReference>
<evidence type="ECO:0000256" key="2">
    <source>
        <dbReference type="ARBA" id="ARBA00004123"/>
    </source>
</evidence>
<keyword evidence="4 7" id="KW-0158">Chromosome</keyword>
<comment type="subcellular location">
    <subcellularLocation>
        <location evidence="3">Chromosome</location>
    </subcellularLocation>
    <subcellularLocation>
        <location evidence="2 7">Nucleus</location>
    </subcellularLocation>
</comment>
<evidence type="ECO:0000256" key="6">
    <source>
        <dbReference type="ARBA" id="ARBA00023242"/>
    </source>
</evidence>
<evidence type="ECO:0000256" key="4">
    <source>
        <dbReference type="ARBA" id="ARBA00022454"/>
    </source>
</evidence>
<dbReference type="GO" id="GO:0003690">
    <property type="term" value="F:double-stranded DNA binding"/>
    <property type="evidence" value="ECO:0007669"/>
    <property type="project" value="TreeGrafter"/>
</dbReference>
<feature type="domain" description="H15" evidence="9">
    <location>
        <begin position="34"/>
        <end position="109"/>
    </location>
</feature>
<organism evidence="10">
    <name type="scientific">Macrobrachium rosenbergii</name>
    <name type="common">Giant fresh water prawn</name>
    <dbReference type="NCBI Taxonomy" id="79674"/>
    <lineage>
        <taxon>Eukaryota</taxon>
        <taxon>Metazoa</taxon>
        <taxon>Ecdysozoa</taxon>
        <taxon>Arthropoda</taxon>
        <taxon>Crustacea</taxon>
        <taxon>Multicrustacea</taxon>
        <taxon>Malacostraca</taxon>
        <taxon>Eumalacostraca</taxon>
        <taxon>Eucarida</taxon>
        <taxon>Decapoda</taxon>
        <taxon>Pleocyemata</taxon>
        <taxon>Caridea</taxon>
        <taxon>Palaemonoidea</taxon>
        <taxon>Palaemonidae</taxon>
        <taxon>Macrobrachium</taxon>
    </lineage>
</organism>
<reference evidence="10" key="2">
    <citation type="submission" date="2015-10" db="EMBL/GenBank/DDBJ databases">
        <authorList>
            <person name="Gilbert D.G."/>
        </authorList>
    </citation>
    <scope>NUCLEOTIDE SEQUENCE</scope>
    <source>
        <tissue evidence="10">Hepatopancreas</tissue>
    </source>
</reference>
<proteinExistence type="evidence at transcript level"/>
<evidence type="ECO:0000259" key="9">
    <source>
        <dbReference type="PROSITE" id="PS51504"/>
    </source>
</evidence>
<evidence type="ECO:0000256" key="1">
    <source>
        <dbReference type="ARBA" id="ARBA00002809"/>
    </source>
</evidence>
<dbReference type="GO" id="GO:0030261">
    <property type="term" value="P:chromosome condensation"/>
    <property type="evidence" value="ECO:0007669"/>
    <property type="project" value="TreeGrafter"/>
</dbReference>
<dbReference type="GO" id="GO:0045910">
    <property type="term" value="P:negative regulation of DNA recombination"/>
    <property type="evidence" value="ECO:0007669"/>
    <property type="project" value="TreeGrafter"/>
</dbReference>
<keyword evidence="5 7" id="KW-0238">DNA-binding</keyword>
<keyword evidence="6 7" id="KW-0539">Nucleus</keyword>
<dbReference type="EMBL" id="HG530758">
    <property type="protein sequence ID" value="CDI59403.1"/>
    <property type="molecule type" value="mRNA"/>
</dbReference>
<dbReference type="GO" id="GO:0031492">
    <property type="term" value="F:nucleosomal DNA binding"/>
    <property type="evidence" value="ECO:0007669"/>
    <property type="project" value="TreeGrafter"/>
</dbReference>
<feature type="compositionally biased region" description="Low complexity" evidence="8">
    <location>
        <begin position="1"/>
        <end position="15"/>
    </location>
</feature>
<dbReference type="PANTHER" id="PTHR11467:SF36">
    <property type="entry name" value="HISTONE 24-RELATED"/>
    <property type="match status" value="1"/>
</dbReference>
<dbReference type="InterPro" id="IPR036388">
    <property type="entry name" value="WH-like_DNA-bd_sf"/>
</dbReference>
<accession>A0A0M5DID3</accession>
<comment type="similarity">
    <text evidence="7">Belongs to the histone H1/H5 family.</text>
</comment>
<dbReference type="FunFam" id="1.10.10.10:FF:000140">
    <property type="entry name" value="Histone H1.0"/>
    <property type="match status" value="1"/>
</dbReference>
<dbReference type="SUPFAM" id="SSF46785">
    <property type="entry name" value="Winged helix' DNA-binding domain"/>
    <property type="match status" value="1"/>
</dbReference>
<comment type="function">
    <text evidence="1">Histones H1 are necessary for the condensation of nucleosome chains into higher-order structures.</text>
</comment>
<dbReference type="CDD" id="cd00073">
    <property type="entry name" value="H15"/>
    <property type="match status" value="1"/>
</dbReference>
<dbReference type="Pfam" id="PF00538">
    <property type="entry name" value="Linker_histone"/>
    <property type="match status" value="1"/>
</dbReference>
<evidence type="ECO:0000256" key="5">
    <source>
        <dbReference type="ARBA" id="ARBA00023125"/>
    </source>
</evidence>
<feature type="region of interest" description="Disordered" evidence="8">
    <location>
        <begin position="103"/>
        <end position="122"/>
    </location>
</feature>
<feature type="region of interest" description="Disordered" evidence="8">
    <location>
        <begin position="1"/>
        <end position="39"/>
    </location>
</feature>
<dbReference type="GO" id="GO:0006334">
    <property type="term" value="P:nucleosome assembly"/>
    <property type="evidence" value="ECO:0007669"/>
    <property type="project" value="InterPro"/>
</dbReference>
<evidence type="ECO:0000313" key="10">
    <source>
        <dbReference type="EMBL" id="CDI59403.1"/>
    </source>
</evidence>
<sequence length="122" mass="12617">MADAEAPAAAAPAAPAKEKKEKKPKAKKPAAKPTHPPYGTMIAAAVKSLKERNGSSRQAILKYIVANYKVGDEKKAGSRLKLALKKGVTSGALKQVKGAGASGSFKLAKDDAKPAKKAVKKP</sequence>
<dbReference type="PROSITE" id="PS51504">
    <property type="entry name" value="H15"/>
    <property type="match status" value="1"/>
</dbReference>
<dbReference type="Gene3D" id="1.10.10.10">
    <property type="entry name" value="Winged helix-like DNA-binding domain superfamily/Winged helix DNA-binding domain"/>
    <property type="match status" value="1"/>
</dbReference>